<proteinExistence type="predicted"/>
<keyword evidence="1" id="KW-0812">Transmembrane</keyword>
<dbReference type="AlphaFoldDB" id="A0A6J7HF51"/>
<keyword evidence="1" id="KW-1133">Transmembrane helix</keyword>
<dbReference type="EMBL" id="CAFBMS010000024">
    <property type="protein sequence ID" value="CAB4915613.1"/>
    <property type="molecule type" value="Genomic_DNA"/>
</dbReference>
<keyword evidence="1" id="KW-0472">Membrane</keyword>
<sequence length="290" mass="31774">MTLFLKAKRAGSIPSLIFFVIFFTLFSILGSVFLALESGNPINKVTHSLYGSQSFNEEAGKYVVNKFLEKSTGEERTIFLEKGPQISTAVTNLLGNPLFHQEADKISEVVYSYYAMGSKEIKSVDVRPIANLALAGLVNIDPQFKELNKELDKIKPIKLKAQKDGPDVAQIRSILNLAIVLLLVLSFAMLFLYVMFARSRKDTLRWPGLVLFLQGVSLTSIFLVANSLIANQVNTSKDSLLRIGLPLAAHPLLAPFMLVGLLELIIGLGLFVGSFLRQLNGSSTPAVAIS</sequence>
<gene>
    <name evidence="2" type="ORF">UFOPK3614_00569</name>
</gene>
<accession>A0A6J7HF51</accession>
<evidence type="ECO:0000313" key="2">
    <source>
        <dbReference type="EMBL" id="CAB4915613.1"/>
    </source>
</evidence>
<name>A0A6J7HF51_9ZZZZ</name>
<feature type="transmembrane region" description="Helical" evidence="1">
    <location>
        <begin position="249"/>
        <end position="272"/>
    </location>
</feature>
<feature type="transmembrane region" description="Helical" evidence="1">
    <location>
        <begin position="174"/>
        <end position="196"/>
    </location>
</feature>
<organism evidence="2">
    <name type="scientific">freshwater metagenome</name>
    <dbReference type="NCBI Taxonomy" id="449393"/>
    <lineage>
        <taxon>unclassified sequences</taxon>
        <taxon>metagenomes</taxon>
        <taxon>ecological metagenomes</taxon>
    </lineage>
</organism>
<protein>
    <submittedName>
        <fullName evidence="2">Unannotated protein</fullName>
    </submittedName>
</protein>
<feature type="transmembrane region" description="Helical" evidence="1">
    <location>
        <begin position="208"/>
        <end position="229"/>
    </location>
</feature>
<feature type="transmembrane region" description="Helical" evidence="1">
    <location>
        <begin position="12"/>
        <end position="36"/>
    </location>
</feature>
<evidence type="ECO:0000256" key="1">
    <source>
        <dbReference type="SAM" id="Phobius"/>
    </source>
</evidence>
<reference evidence="2" key="1">
    <citation type="submission" date="2020-05" db="EMBL/GenBank/DDBJ databases">
        <authorList>
            <person name="Chiriac C."/>
            <person name="Salcher M."/>
            <person name="Ghai R."/>
            <person name="Kavagutti S V."/>
        </authorList>
    </citation>
    <scope>NUCLEOTIDE SEQUENCE</scope>
</reference>